<dbReference type="NCBIfam" id="NF001905">
    <property type="entry name" value="PRK00654.2-4"/>
    <property type="match status" value="1"/>
</dbReference>
<protein>
    <recommendedName>
        <fullName evidence="6 11">Glycogen synthase</fullName>
        <ecNumber evidence="5 11">2.4.1.21</ecNumber>
    </recommendedName>
    <alternativeName>
        <fullName evidence="10 11">Starch [bacterial glycogen] synthase</fullName>
    </alternativeName>
</protein>
<dbReference type="Proteomes" id="UP000019184">
    <property type="component" value="Unassembled WGS sequence"/>
</dbReference>
<dbReference type="InterPro" id="IPR011835">
    <property type="entry name" value="GS/SS"/>
</dbReference>
<dbReference type="HAMAP" id="MF_00484">
    <property type="entry name" value="Glycogen_synth"/>
    <property type="match status" value="1"/>
</dbReference>
<proteinExistence type="inferred from homology"/>
<feature type="binding site" evidence="11">
    <location>
        <position position="15"/>
    </location>
    <ligand>
        <name>ADP-alpha-D-glucose</name>
        <dbReference type="ChEBI" id="CHEBI:57498"/>
    </ligand>
</feature>
<comment type="function">
    <text evidence="2 11">Synthesizes alpha-1,4-glucan chains using ADP-glucose.</text>
</comment>
<dbReference type="CDD" id="cd03791">
    <property type="entry name" value="GT5_Glycogen_synthase_DULL1-like"/>
    <property type="match status" value="1"/>
</dbReference>
<feature type="domain" description="Glycosyl transferase family 1" evidence="12">
    <location>
        <begin position="294"/>
        <end position="437"/>
    </location>
</feature>
<dbReference type="SUPFAM" id="SSF53756">
    <property type="entry name" value="UDP-Glycosyltransferase/glycogen phosphorylase"/>
    <property type="match status" value="1"/>
</dbReference>
<evidence type="ECO:0000256" key="1">
    <source>
        <dbReference type="ARBA" id="ARBA00001478"/>
    </source>
</evidence>
<evidence type="ECO:0000256" key="7">
    <source>
        <dbReference type="ARBA" id="ARBA00022676"/>
    </source>
</evidence>
<dbReference type="Gene3D" id="3.40.50.2000">
    <property type="entry name" value="Glycogen Phosphorylase B"/>
    <property type="match status" value="2"/>
</dbReference>
<dbReference type="NCBIfam" id="TIGR02095">
    <property type="entry name" value="glgA"/>
    <property type="match status" value="1"/>
</dbReference>
<evidence type="ECO:0000256" key="2">
    <source>
        <dbReference type="ARBA" id="ARBA00002764"/>
    </source>
</evidence>
<dbReference type="EMBL" id="CBTK010000270">
    <property type="protein sequence ID" value="CDH46631.1"/>
    <property type="molecule type" value="Genomic_DNA"/>
</dbReference>
<keyword evidence="15" id="KW-1185">Reference proteome</keyword>
<comment type="catalytic activity">
    <reaction evidence="1 11">
        <text>[(1-&gt;4)-alpha-D-glucosyl](n) + ADP-alpha-D-glucose = [(1-&gt;4)-alpha-D-glucosyl](n+1) + ADP + H(+)</text>
        <dbReference type="Rhea" id="RHEA:18189"/>
        <dbReference type="Rhea" id="RHEA-COMP:9584"/>
        <dbReference type="Rhea" id="RHEA-COMP:9587"/>
        <dbReference type="ChEBI" id="CHEBI:15378"/>
        <dbReference type="ChEBI" id="CHEBI:15444"/>
        <dbReference type="ChEBI" id="CHEBI:57498"/>
        <dbReference type="ChEBI" id="CHEBI:456216"/>
        <dbReference type="EC" id="2.4.1.21"/>
    </reaction>
</comment>
<evidence type="ECO:0000256" key="3">
    <source>
        <dbReference type="ARBA" id="ARBA00004964"/>
    </source>
</evidence>
<evidence type="ECO:0000256" key="4">
    <source>
        <dbReference type="ARBA" id="ARBA00010281"/>
    </source>
</evidence>
<comment type="pathway">
    <text evidence="3 11">Glycan biosynthesis; glycogen biosynthesis.</text>
</comment>
<evidence type="ECO:0000313" key="15">
    <source>
        <dbReference type="Proteomes" id="UP000019184"/>
    </source>
</evidence>
<dbReference type="NCBIfam" id="NF001902">
    <property type="entry name" value="PRK00654.2-1"/>
    <property type="match status" value="1"/>
</dbReference>
<dbReference type="UniPathway" id="UPA00164"/>
<dbReference type="PANTHER" id="PTHR46083">
    <property type="match status" value="1"/>
</dbReference>
<dbReference type="AlphaFoldDB" id="A0A7U7GDY9"/>
<evidence type="ECO:0000256" key="8">
    <source>
        <dbReference type="ARBA" id="ARBA00022679"/>
    </source>
</evidence>
<keyword evidence="8 11" id="KW-0808">Transferase</keyword>
<evidence type="ECO:0000256" key="9">
    <source>
        <dbReference type="ARBA" id="ARBA00023056"/>
    </source>
</evidence>
<dbReference type="Pfam" id="PF00534">
    <property type="entry name" value="Glycos_transf_1"/>
    <property type="match status" value="1"/>
</dbReference>
<reference evidence="14 15" key="1">
    <citation type="journal article" date="2014" name="ISME J.">
        <title>Candidatus Competibacter-lineage genomes retrieved from metagenomes reveal functional metabolic diversity.</title>
        <authorList>
            <person name="McIlroy S.J."/>
            <person name="Albertsen M."/>
            <person name="Andresen E.K."/>
            <person name="Saunders A.M."/>
            <person name="Kristiansen R."/>
            <person name="Stokholm-Bjerregaard M."/>
            <person name="Nielsen K.L."/>
            <person name="Nielsen P.H."/>
        </authorList>
    </citation>
    <scope>NUCLEOTIDE SEQUENCE [LARGE SCALE GENOMIC DNA]</scope>
    <source>
        <strain evidence="14 15">Run_B_J11</strain>
    </source>
</reference>
<accession>A0A7U7GDY9</accession>
<comment type="similarity">
    <text evidence="4 11">Belongs to the glycosyltransferase 1 family. Bacterial/plant glycogen synthase subfamily.</text>
</comment>
<dbReference type="OrthoDB" id="9808590at2"/>
<feature type="domain" description="Starch synthase catalytic" evidence="13">
    <location>
        <begin position="3"/>
        <end position="243"/>
    </location>
</feature>
<evidence type="ECO:0000256" key="6">
    <source>
        <dbReference type="ARBA" id="ARBA00019935"/>
    </source>
</evidence>
<evidence type="ECO:0000259" key="13">
    <source>
        <dbReference type="Pfam" id="PF08323"/>
    </source>
</evidence>
<dbReference type="RefSeq" id="WP_034435326.1">
    <property type="nucleotide sequence ID" value="NZ_CBTK010000270.1"/>
</dbReference>
<keyword evidence="7 11" id="KW-0328">Glycosyltransferase</keyword>
<keyword evidence="9 11" id="KW-0320">Glycogen biosynthesis</keyword>
<dbReference type="Pfam" id="PF08323">
    <property type="entry name" value="Glyco_transf_5"/>
    <property type="match status" value="1"/>
</dbReference>
<dbReference type="PANTHER" id="PTHR46083:SF1">
    <property type="entry name" value="GLYCOGEN SYNTHASE 2-RELATED"/>
    <property type="match status" value="1"/>
</dbReference>
<dbReference type="InterPro" id="IPR001296">
    <property type="entry name" value="Glyco_trans_1"/>
</dbReference>
<name>A0A7U7GDY9_9GAMM</name>
<evidence type="ECO:0000256" key="10">
    <source>
        <dbReference type="ARBA" id="ARBA00031722"/>
    </source>
</evidence>
<evidence type="ECO:0000256" key="5">
    <source>
        <dbReference type="ARBA" id="ARBA00012588"/>
    </source>
</evidence>
<organism evidence="14 15">
    <name type="scientific">Candidatus Contendobacter odensis Run_B_J11</name>
    <dbReference type="NCBI Taxonomy" id="1400861"/>
    <lineage>
        <taxon>Bacteria</taxon>
        <taxon>Pseudomonadati</taxon>
        <taxon>Pseudomonadota</taxon>
        <taxon>Gammaproteobacteria</taxon>
        <taxon>Candidatus Competibacteraceae</taxon>
        <taxon>Candidatus Contendibacter</taxon>
    </lineage>
</organism>
<evidence type="ECO:0000256" key="11">
    <source>
        <dbReference type="HAMAP-Rule" id="MF_00484"/>
    </source>
</evidence>
<dbReference type="GO" id="GO:0004373">
    <property type="term" value="F:alpha-1,4-glucan glucosyltransferase (UDP-glucose donor) activity"/>
    <property type="evidence" value="ECO:0007669"/>
    <property type="project" value="InterPro"/>
</dbReference>
<dbReference type="EC" id="2.4.1.21" evidence="5 11"/>
<dbReference type="GO" id="GO:0005978">
    <property type="term" value="P:glycogen biosynthetic process"/>
    <property type="evidence" value="ECO:0007669"/>
    <property type="project" value="UniProtKB-UniRule"/>
</dbReference>
<sequence length="490" mass="56341">MYIVQIAPECAPVAKVGGLADVIFGLSRELEIRGNEVHIILPKYDCMRYDQIWGLQVSMRDLWVPWYNSAIHCTVWFGFVQGRKCFFIEPHSPENFFNRGHFYGFQDDVSRFAFFSKAALEFMLKDNRRPDIIHCHDWQTGLVPVLLFEQYAHAGMGGSRACYTIHNFKHQGLTGEYALWATGLTNIAHYFNYDRLRDNFNHTAVNLMKGGVVYSNFVTTVSPTHSHEARFTDQSSGLGPVLNTHQGKFGGVLNGIDYDIWNPEIDPHIPERYGIETLDSKYVNKEALRDRLWLKKDYKPIIAYVGRLDSQKGVNLISHAIFYALRNNAQFVLLGSSPDPHINQHFWNLKRHLNDSPDCHLELGFDEELSHLIYAGSDMIIMPSLFEPCGLTQMIALKYGTVPIVREVGGLKDTVFDKDYSHKPWEERNGYVFQGADNAGVESAMHRAIALWYTYPDDFRQLVTHGMSCDYSWCRPGQDYLNIYEHIRCK</sequence>
<dbReference type="GO" id="GO:0009011">
    <property type="term" value="F:alpha-1,4-glucan glucosyltransferase (ADP-glucose donor) activity"/>
    <property type="evidence" value="ECO:0007669"/>
    <property type="project" value="UniProtKB-UniRule"/>
</dbReference>
<evidence type="ECO:0000313" key="14">
    <source>
        <dbReference type="EMBL" id="CDH46631.1"/>
    </source>
</evidence>
<evidence type="ECO:0000259" key="12">
    <source>
        <dbReference type="Pfam" id="PF00534"/>
    </source>
</evidence>
<dbReference type="InterPro" id="IPR013534">
    <property type="entry name" value="Starch_synth_cat_dom"/>
</dbReference>
<gene>
    <name evidence="11 14" type="primary">glgA</name>
    <name evidence="14" type="ORF">BN874_540017</name>
</gene>
<comment type="caution">
    <text evidence="14">The sequence shown here is derived from an EMBL/GenBank/DDBJ whole genome shotgun (WGS) entry which is preliminary data.</text>
</comment>